<proteinExistence type="predicted"/>
<feature type="chain" id="PRO_5047207541" evidence="1">
    <location>
        <begin position="21"/>
        <end position="138"/>
    </location>
</feature>
<organism evidence="2 3">
    <name type="scientific">Hibiscus sabdariffa</name>
    <name type="common">roselle</name>
    <dbReference type="NCBI Taxonomy" id="183260"/>
    <lineage>
        <taxon>Eukaryota</taxon>
        <taxon>Viridiplantae</taxon>
        <taxon>Streptophyta</taxon>
        <taxon>Embryophyta</taxon>
        <taxon>Tracheophyta</taxon>
        <taxon>Spermatophyta</taxon>
        <taxon>Magnoliopsida</taxon>
        <taxon>eudicotyledons</taxon>
        <taxon>Gunneridae</taxon>
        <taxon>Pentapetalae</taxon>
        <taxon>rosids</taxon>
        <taxon>malvids</taxon>
        <taxon>Malvales</taxon>
        <taxon>Malvaceae</taxon>
        <taxon>Malvoideae</taxon>
        <taxon>Hibiscus</taxon>
    </lineage>
</organism>
<name>A0ABR2FE05_9ROSI</name>
<evidence type="ECO:0000313" key="3">
    <source>
        <dbReference type="Proteomes" id="UP001472677"/>
    </source>
</evidence>
<dbReference type="Proteomes" id="UP001472677">
    <property type="component" value="Unassembled WGS sequence"/>
</dbReference>
<evidence type="ECO:0000256" key="1">
    <source>
        <dbReference type="SAM" id="SignalP"/>
    </source>
</evidence>
<dbReference type="PANTHER" id="PTHR46775">
    <property type="entry name" value="FLOCCULATION PROTEIN (DUF1296)"/>
    <property type="match status" value="1"/>
</dbReference>
<gene>
    <name evidence="2" type="ORF">V6N12_069437</name>
</gene>
<keyword evidence="3" id="KW-1185">Reference proteome</keyword>
<comment type="caution">
    <text evidence="2">The sequence shown here is derived from an EMBL/GenBank/DDBJ whole genome shotgun (WGS) entry which is preliminary data.</text>
</comment>
<reference evidence="2 3" key="1">
    <citation type="journal article" date="2024" name="G3 (Bethesda)">
        <title>Genome assembly of Hibiscus sabdariffa L. provides insights into metabolisms of medicinal natural products.</title>
        <authorList>
            <person name="Kim T."/>
        </authorList>
    </citation>
    <scope>NUCLEOTIDE SEQUENCE [LARGE SCALE GENOMIC DNA]</scope>
    <source>
        <strain evidence="2">TK-2024</strain>
        <tissue evidence="2">Old leaves</tissue>
    </source>
</reference>
<protein>
    <submittedName>
        <fullName evidence="2">Uncharacterized protein</fullName>
    </submittedName>
</protein>
<dbReference type="PANTHER" id="PTHR46775:SF2">
    <property type="entry name" value="GBF-INTERACTING PROTEIN 1-LIKE"/>
    <property type="match status" value="1"/>
</dbReference>
<keyword evidence="1" id="KW-0732">Signal</keyword>
<dbReference type="EMBL" id="JBBPBM010000006">
    <property type="protein sequence ID" value="KAK8579105.1"/>
    <property type="molecule type" value="Genomic_DNA"/>
</dbReference>
<feature type="signal peptide" evidence="1">
    <location>
        <begin position="1"/>
        <end position="20"/>
    </location>
</feature>
<accession>A0ABR2FE05</accession>
<evidence type="ECO:0000313" key="2">
    <source>
        <dbReference type="EMBL" id="KAK8579105.1"/>
    </source>
</evidence>
<sequence length="138" mass="15021">MHLVFYPIFIVLFFLQNEDSTIWMAAAGHDISNLPVNPLYNVSFHGQQFHFSPAQAGHGAIAGLYLSSQTIAPPSNVNTLLQHSQAMAAATAETAVPASSAYQHLNSHNSIGTLITEPLKYYNDPTEIRGGTQQQVKL</sequence>
<dbReference type="InterPro" id="IPR044277">
    <property type="entry name" value="GIP1"/>
</dbReference>